<reference evidence="2" key="1">
    <citation type="submission" date="2017-09" db="EMBL/GenBank/DDBJ databases">
        <title>Depth-based differentiation of microbial function through sediment-hosted aquifers and enrichment of novel symbionts in the deep terrestrial subsurface.</title>
        <authorList>
            <person name="Probst A.J."/>
            <person name="Ladd B."/>
            <person name="Jarett J.K."/>
            <person name="Geller-Mcgrath D.E."/>
            <person name="Sieber C.M.K."/>
            <person name="Emerson J.B."/>
            <person name="Anantharaman K."/>
            <person name="Thomas B.C."/>
            <person name="Malmstrom R."/>
            <person name="Stieglmeier M."/>
            <person name="Klingl A."/>
            <person name="Woyke T."/>
            <person name="Ryan C.M."/>
            <person name="Banfield J.F."/>
        </authorList>
    </citation>
    <scope>NUCLEOTIDE SEQUENCE [LARGE SCALE GENOMIC DNA]</scope>
</reference>
<evidence type="ECO:0000313" key="2">
    <source>
        <dbReference type="Proteomes" id="UP000231198"/>
    </source>
</evidence>
<dbReference type="AlphaFoldDB" id="A0A2H0WVM9"/>
<name>A0A2H0WVM9_9BACT</name>
<dbReference type="EMBL" id="PEZG01000020">
    <property type="protein sequence ID" value="PIS15959.1"/>
    <property type="molecule type" value="Genomic_DNA"/>
</dbReference>
<proteinExistence type="predicted"/>
<sequence>MVASRETLLSLTDKKVWKKRPRRLAKIFDYKYNRRFRRALGRYYEEVVKPASCTTYLGVFAVGFLEAYRPRLNHKNH</sequence>
<accession>A0A2H0WVM9</accession>
<organism evidence="1 2">
    <name type="scientific">Candidatus Roizmanbacteria bacterium CG09_land_8_20_14_0_10_41_9</name>
    <dbReference type="NCBI Taxonomy" id="1974850"/>
    <lineage>
        <taxon>Bacteria</taxon>
        <taxon>Candidatus Roizmaniibacteriota</taxon>
    </lineage>
</organism>
<evidence type="ECO:0000313" key="1">
    <source>
        <dbReference type="EMBL" id="PIS15959.1"/>
    </source>
</evidence>
<dbReference type="Proteomes" id="UP000231198">
    <property type="component" value="Unassembled WGS sequence"/>
</dbReference>
<comment type="caution">
    <text evidence="1">The sequence shown here is derived from an EMBL/GenBank/DDBJ whole genome shotgun (WGS) entry which is preliminary data.</text>
</comment>
<gene>
    <name evidence="1" type="ORF">COT62_00870</name>
</gene>
<protein>
    <submittedName>
        <fullName evidence="1">Uncharacterized protein</fullName>
    </submittedName>
</protein>